<dbReference type="RefSeq" id="WP_013738766.1">
    <property type="nucleotide sequence ID" value="NC_015436.1"/>
</dbReference>
<organism evidence="3 4">
    <name type="scientific">Parasphaerochaeta coccoides (strain ATCC BAA-1237 / DSM 17374 / SPN1)</name>
    <name type="common">Sphaerochaeta coccoides</name>
    <dbReference type="NCBI Taxonomy" id="760011"/>
    <lineage>
        <taxon>Bacteria</taxon>
        <taxon>Pseudomonadati</taxon>
        <taxon>Spirochaetota</taxon>
        <taxon>Spirochaetia</taxon>
        <taxon>Spirochaetales</taxon>
        <taxon>Sphaerochaetaceae</taxon>
        <taxon>Parasphaerochaeta</taxon>
    </lineage>
</organism>
<reference evidence="3 4" key="2">
    <citation type="journal article" date="2012" name="Stand. Genomic Sci.">
        <title>Complete genome sequence of the termite hindgut bacterium Spirochaeta coccoides type strain (SPN1(T)), reclassification in the genus Sphaerochaeta as Sphaerochaeta coccoides comb. nov. and emendations of the family Spirochaetaceae and the genus Sphaerochaeta.</title>
        <authorList>
            <person name="Abt B."/>
            <person name="Han C."/>
            <person name="Scheuner C."/>
            <person name="Lu M."/>
            <person name="Lapidus A."/>
            <person name="Nolan M."/>
            <person name="Lucas S."/>
            <person name="Hammon N."/>
            <person name="Deshpande S."/>
            <person name="Cheng J.F."/>
            <person name="Tapia R."/>
            <person name="Goodwin L.A."/>
            <person name="Pitluck S."/>
            <person name="Liolios K."/>
            <person name="Pagani I."/>
            <person name="Ivanova N."/>
            <person name="Mavromatis K."/>
            <person name="Mikhailova N."/>
            <person name="Huntemann M."/>
            <person name="Pati A."/>
            <person name="Chen A."/>
            <person name="Palaniappan K."/>
            <person name="Land M."/>
            <person name="Hauser L."/>
            <person name="Brambilla E.M."/>
            <person name="Rohde M."/>
            <person name="Spring S."/>
            <person name="Gronow S."/>
            <person name="Goker M."/>
            <person name="Woyke T."/>
            <person name="Bristow J."/>
            <person name="Eisen J.A."/>
            <person name="Markowitz V."/>
            <person name="Hugenholtz P."/>
            <person name="Kyrpides N.C."/>
            <person name="Klenk H.P."/>
            <person name="Detter J.C."/>
        </authorList>
    </citation>
    <scope>NUCLEOTIDE SEQUENCE [LARGE SCALE GENOMIC DNA]</scope>
    <source>
        <strain evidence="4">ATCC BAA-1237 / DSM 17374 / SPN1</strain>
    </source>
</reference>
<accession>F4GJU5</accession>
<dbReference type="KEGG" id="scc:Spico_0130"/>
<dbReference type="HOGENOM" id="CLU_694273_0_0_12"/>
<feature type="region of interest" description="Disordered" evidence="1">
    <location>
        <begin position="343"/>
        <end position="397"/>
    </location>
</feature>
<reference evidence="4" key="1">
    <citation type="submission" date="2011-04" db="EMBL/GenBank/DDBJ databases">
        <title>The complete genome of Spirochaeta coccoides DSM 17374.</title>
        <authorList>
            <person name="Lucas S."/>
            <person name="Copeland A."/>
            <person name="Lapidus A."/>
            <person name="Bruce D."/>
            <person name="Goodwin L."/>
            <person name="Pitluck S."/>
            <person name="Peters L."/>
            <person name="Kyrpides N."/>
            <person name="Mavromatis K."/>
            <person name="Pagani I."/>
            <person name="Ivanova N."/>
            <person name="Ovchinnikova G."/>
            <person name="Lu M."/>
            <person name="Detter J.C."/>
            <person name="Tapia R."/>
            <person name="Han C."/>
            <person name="Land M."/>
            <person name="Hauser L."/>
            <person name="Markowitz V."/>
            <person name="Cheng J.-F."/>
            <person name="Hugenholtz P."/>
            <person name="Woyke T."/>
            <person name="Wu D."/>
            <person name="Spring S."/>
            <person name="Schroeder M."/>
            <person name="Brambilla E."/>
            <person name="Klenk H.-P."/>
            <person name="Eisen J.A."/>
        </authorList>
    </citation>
    <scope>NUCLEOTIDE SEQUENCE [LARGE SCALE GENOMIC DNA]</scope>
    <source>
        <strain evidence="4">ATCC BAA-1237 / DSM 17374 / SPN1</strain>
    </source>
</reference>
<dbReference type="EMBL" id="CP002659">
    <property type="protein sequence ID" value="AEC01370.1"/>
    <property type="molecule type" value="Genomic_DNA"/>
</dbReference>
<evidence type="ECO:0000256" key="1">
    <source>
        <dbReference type="SAM" id="MobiDB-lite"/>
    </source>
</evidence>
<evidence type="ECO:0000313" key="4">
    <source>
        <dbReference type="Proteomes" id="UP000007939"/>
    </source>
</evidence>
<dbReference type="Proteomes" id="UP000007939">
    <property type="component" value="Chromosome"/>
</dbReference>
<gene>
    <name evidence="3" type="ordered locus">Spico_0130</name>
</gene>
<sequence>MEQKATLIKKRAMDNPRPDKNFSPSEEFCFLPNKYIAKTFEEEADYIDTQYKNGRTAPTVDGGRPLALGNTPFLLSELGFGYGRIEMLPQVVGKATGQEDRRVTNQHIHHVSLSVLQRLPYWLWDPVAIIAWTSEKAPLRLMIVSNYLVKNQPVIAILEMEQTSDFGKHCFVTMFEHNMAIGNNNSIFHKWAQEKKFLYTKKRDWSELSFTSIDGRQGREWYPSTWLLLDVPTRDDLLARYESRQERRYFLLGLDLEDPASEEMYDREEIKMLRLGYPVINPIDLRKGEDPGPYTHLGLVAPPGIILTQENINTASQTTGRPAMPTYAILPSLRDLKKERTVIGKDPEQKKENEHPHSLPPQREKEIPAGGNQEKTKPVDPQKEPPRTLDDDFGLER</sequence>
<protein>
    <recommendedName>
        <fullName evidence="2">Phage MuF C-terminal domain-containing protein</fullName>
    </recommendedName>
</protein>
<dbReference type="InterPro" id="IPR041131">
    <property type="entry name" value="MuF_C"/>
</dbReference>
<evidence type="ECO:0000313" key="3">
    <source>
        <dbReference type="EMBL" id="AEC01370.1"/>
    </source>
</evidence>
<name>F4GJU5_PARC1</name>
<dbReference type="AlphaFoldDB" id="F4GJU5"/>
<feature type="compositionally biased region" description="Basic and acidic residues" evidence="1">
    <location>
        <begin position="374"/>
        <end position="397"/>
    </location>
</feature>
<evidence type="ECO:0000259" key="2">
    <source>
        <dbReference type="Pfam" id="PF18819"/>
    </source>
</evidence>
<feature type="compositionally biased region" description="Basic and acidic residues" evidence="1">
    <location>
        <begin position="343"/>
        <end position="367"/>
    </location>
</feature>
<keyword evidence="4" id="KW-1185">Reference proteome</keyword>
<dbReference type="Pfam" id="PF18819">
    <property type="entry name" value="MuF_C"/>
    <property type="match status" value="1"/>
</dbReference>
<feature type="domain" description="Phage MuF C-terminal" evidence="2">
    <location>
        <begin position="106"/>
        <end position="205"/>
    </location>
</feature>
<proteinExistence type="predicted"/>